<dbReference type="STRING" id="96773.Tchl_1005"/>
<dbReference type="SUPFAM" id="SSF53271">
    <property type="entry name" value="PRTase-like"/>
    <property type="match status" value="1"/>
</dbReference>
<protein>
    <submittedName>
        <fullName evidence="1">Protein-L-isoaspartate O-methyltransferase</fullName>
        <ecNumber evidence="1">2.1.1.77</ecNumber>
    </submittedName>
</protein>
<evidence type="ECO:0000313" key="1">
    <source>
        <dbReference type="EMBL" id="APR03866.1"/>
    </source>
</evidence>
<dbReference type="Proteomes" id="UP000185739">
    <property type="component" value="Chromosome"/>
</dbReference>
<name>A0A1H5VQ53_9RHOO</name>
<reference evidence="1 2" key="1">
    <citation type="submission" date="2016-12" db="EMBL/GenBank/DDBJ databases">
        <title>Complete genome sequence of Thauera chlorobenzoica, a Betaproteobacterium degrading haloaromatics anaerobically to CO2 and halides.</title>
        <authorList>
            <person name="Goris T."/>
            <person name="Mergelsberg M."/>
            <person name="Boll M."/>
        </authorList>
    </citation>
    <scope>NUCLEOTIDE SEQUENCE [LARGE SCALE GENOMIC DNA]</scope>
    <source>
        <strain evidence="1 2">3CB1</strain>
    </source>
</reference>
<dbReference type="Gene3D" id="3.40.50.2020">
    <property type="match status" value="1"/>
</dbReference>
<proteinExistence type="predicted"/>
<dbReference type="Gene3D" id="3.30.1310.20">
    <property type="entry name" value="PRTase-like"/>
    <property type="match status" value="1"/>
</dbReference>
<dbReference type="GO" id="GO:0032259">
    <property type="term" value="P:methylation"/>
    <property type="evidence" value="ECO:0007669"/>
    <property type="project" value="UniProtKB-KW"/>
</dbReference>
<dbReference type="AlphaFoldDB" id="A0A1H5VQ53"/>
<dbReference type="GO" id="GO:0004719">
    <property type="term" value="F:protein-L-isoaspartate (D-aspartate) O-methyltransferase activity"/>
    <property type="evidence" value="ECO:0007669"/>
    <property type="project" value="UniProtKB-EC"/>
</dbReference>
<dbReference type="Pfam" id="PF00156">
    <property type="entry name" value="Pribosyltran"/>
    <property type="match status" value="1"/>
</dbReference>
<dbReference type="EC" id="2.1.1.77" evidence="1"/>
<accession>A0A1H5VQ53</accession>
<dbReference type="RefSeq" id="WP_075147433.1">
    <property type="nucleotide sequence ID" value="NZ_CP018839.1"/>
</dbReference>
<dbReference type="InterPro" id="IPR029057">
    <property type="entry name" value="PRTase-like"/>
</dbReference>
<keyword evidence="1" id="KW-0808">Transferase</keyword>
<dbReference type="InterPro" id="IPR000836">
    <property type="entry name" value="PRTase_dom"/>
</dbReference>
<sequence length="222" mass="23636">MLFRDRLDAAGRLAAALAPYRGCNPLVLAIPRGAVPIGAALAQALDGELDVVLVHKLSSRWNPEYAIGAIDEGGRAFVSDPEADDAAWLAAEKARRLDELRRRRALYSGGAAGADPQGRVVIVVDDGLATGATMLAALHAVRARRPQKLVCAVPVAAPSSLERVRPYADELVCLHAPADFQAVGQFFARFGQVEDDEVVDCLRRHRGRDGDDGACGRKPVPG</sequence>
<gene>
    <name evidence="1" type="ORF">Tchl_1005</name>
</gene>
<organism evidence="1 2">
    <name type="scientific">Thauera chlorobenzoica</name>
    <dbReference type="NCBI Taxonomy" id="96773"/>
    <lineage>
        <taxon>Bacteria</taxon>
        <taxon>Pseudomonadati</taxon>
        <taxon>Pseudomonadota</taxon>
        <taxon>Betaproteobacteria</taxon>
        <taxon>Rhodocyclales</taxon>
        <taxon>Zoogloeaceae</taxon>
        <taxon>Thauera</taxon>
    </lineage>
</organism>
<dbReference type="OrthoDB" id="9810066at2"/>
<dbReference type="KEGG" id="tcl:Tchl_1005"/>
<keyword evidence="2" id="KW-1185">Reference proteome</keyword>
<evidence type="ECO:0000313" key="2">
    <source>
        <dbReference type="Proteomes" id="UP000185739"/>
    </source>
</evidence>
<dbReference type="CDD" id="cd06223">
    <property type="entry name" value="PRTases_typeI"/>
    <property type="match status" value="1"/>
</dbReference>
<keyword evidence="1" id="KW-0489">Methyltransferase</keyword>
<dbReference type="EMBL" id="CP018839">
    <property type="protein sequence ID" value="APR03866.1"/>
    <property type="molecule type" value="Genomic_DNA"/>
</dbReference>